<proteinExistence type="predicted"/>
<protein>
    <submittedName>
        <fullName evidence="1">Uncharacterized protein</fullName>
    </submittedName>
</protein>
<evidence type="ECO:0000313" key="1">
    <source>
        <dbReference type="EMBL" id="KAJ8707044.1"/>
    </source>
</evidence>
<comment type="caution">
    <text evidence="1">The sequence shown here is derived from an EMBL/GenBank/DDBJ whole genome shotgun (WGS) entry which is preliminary data.</text>
</comment>
<keyword evidence="2" id="KW-1185">Reference proteome</keyword>
<reference evidence="1" key="1">
    <citation type="submission" date="2023-03" db="EMBL/GenBank/DDBJ databases">
        <title>Chromosome-level genomes of two armyworms, Mythimna separata and Mythimna loreyi, provide insights into the biosynthesis and reception of sex pheromones.</title>
        <authorList>
            <person name="Zhao H."/>
        </authorList>
    </citation>
    <scope>NUCLEOTIDE SEQUENCE</scope>
    <source>
        <strain evidence="1">BeijingLab</strain>
    </source>
</reference>
<name>A0ACC2Q2Q2_9NEOP</name>
<organism evidence="1 2">
    <name type="scientific">Mythimna loreyi</name>
    <dbReference type="NCBI Taxonomy" id="667449"/>
    <lineage>
        <taxon>Eukaryota</taxon>
        <taxon>Metazoa</taxon>
        <taxon>Ecdysozoa</taxon>
        <taxon>Arthropoda</taxon>
        <taxon>Hexapoda</taxon>
        <taxon>Insecta</taxon>
        <taxon>Pterygota</taxon>
        <taxon>Neoptera</taxon>
        <taxon>Endopterygota</taxon>
        <taxon>Lepidoptera</taxon>
        <taxon>Glossata</taxon>
        <taxon>Ditrysia</taxon>
        <taxon>Noctuoidea</taxon>
        <taxon>Noctuidae</taxon>
        <taxon>Noctuinae</taxon>
        <taxon>Hadenini</taxon>
        <taxon>Mythimna</taxon>
    </lineage>
</organism>
<dbReference type="Proteomes" id="UP001231649">
    <property type="component" value="Chromosome 29"/>
</dbReference>
<sequence>MTDKGKPTRSKQNMKEEKEKQELAAKIDETDEMKLKMLAALDKPEPGDSLYPPELNAHLLEQLKVMTCDNNELRKCIFLKDQNAKELNKTIADLNQRIRDIISGTGPAISSKSAGIISAKITDLCKQNRHLVAEIEGYKTRNAALERKVMQLEILNKEHEKLDICMCKDEPIDTSPDELKELNSKLSLVNKKLYDSKNRNLELKNEILMATKILQSELGDKFTSIKELQNDVAGWKGRAQQIVLLQAKVSDLENKLNGPKTSEAQLADNKKKDQSQVIREIELRRKKEIEQAMKDMENLKEENHDLKRKLEGARCRIRNLECDATTIRQKMQTFVEKSTHDDLLINEQRNQIKSSELYYQEILKENTSKMNKMHGEICEYQKLTNNTAAKIDALRKQATEKATKIEELRAQLLRYEECSLQSIFFTPMKTATDNEIKKLSELVVILNSRLDAERRKWDELETTHRKLKEKKRRLERKISSLEDEIKSLRDSRKGSRMSKTSIIREHNFEFNNASSTLVKKQSSTGGTGDKPSDSGTGSEDPGEELDRDDLKYRLELTEEKLKILEDKLKMMEEEKQYDYNHLTEMIQTSKQLFNEALAVLQKEKCQCL</sequence>
<dbReference type="EMBL" id="CM056805">
    <property type="protein sequence ID" value="KAJ8707044.1"/>
    <property type="molecule type" value="Genomic_DNA"/>
</dbReference>
<evidence type="ECO:0000313" key="2">
    <source>
        <dbReference type="Proteomes" id="UP001231649"/>
    </source>
</evidence>
<accession>A0ACC2Q2Q2</accession>
<gene>
    <name evidence="1" type="ORF">PYW08_011178</name>
</gene>